<dbReference type="RefSeq" id="WP_075738500.1">
    <property type="nucleotide sequence ID" value="NZ_CP016076.1"/>
</dbReference>
<keyword evidence="1" id="KW-0472">Membrane</keyword>
<keyword evidence="1" id="KW-1133">Transmembrane helix</keyword>
<feature type="transmembrane region" description="Helical" evidence="1">
    <location>
        <begin position="151"/>
        <end position="170"/>
    </location>
</feature>
<evidence type="ECO:0000313" key="3">
    <source>
        <dbReference type="Proteomes" id="UP000185511"/>
    </source>
</evidence>
<organism evidence="2 3">
    <name type="scientific">Actinoalloteichus fjordicus</name>
    <dbReference type="NCBI Taxonomy" id="1612552"/>
    <lineage>
        <taxon>Bacteria</taxon>
        <taxon>Bacillati</taxon>
        <taxon>Actinomycetota</taxon>
        <taxon>Actinomycetes</taxon>
        <taxon>Pseudonocardiales</taxon>
        <taxon>Pseudonocardiaceae</taxon>
        <taxon>Actinoalloteichus</taxon>
    </lineage>
</organism>
<dbReference type="AlphaFoldDB" id="A0AAC9PQ47"/>
<accession>A0AAC9PQ47</accession>
<keyword evidence="1" id="KW-0812">Transmembrane</keyword>
<evidence type="ECO:0000313" key="2">
    <source>
        <dbReference type="EMBL" id="APU12577.1"/>
    </source>
</evidence>
<sequence>MTGAAGGFGARLKNSSPAGRVLIGLALLLAALAVGAYLIGSMGGTRLQGTTNAADAASVTPYQWDSADDLHVTSTARGVGSNCTVEPADGGEVRDLAVPPNPQASNPSRSRAYLVESAWFEGTAEVSCQQSVLIRTGFIAAVSDATGSRSFITTAAIVVAIPFIAGLFVGRRRTTGGQAA</sequence>
<reference evidence="3" key="1">
    <citation type="submission" date="2016-06" db="EMBL/GenBank/DDBJ databases">
        <title>Complete genome sequence of Actinoalloteichus fjordicus DSM 46855 (=ADI127-17), type strain of the new species Actinoalloteichus fjordicus.</title>
        <authorList>
            <person name="Ruckert C."/>
            <person name="Nouioui I."/>
            <person name="Willmese J."/>
            <person name="van Wezel G."/>
            <person name="Klenk H.-P."/>
            <person name="Kalinowski J."/>
            <person name="Zotchev S.B."/>
        </authorList>
    </citation>
    <scope>NUCLEOTIDE SEQUENCE [LARGE SCALE GENOMIC DNA]</scope>
    <source>
        <strain evidence="3">ADI127-7</strain>
    </source>
</reference>
<protein>
    <submittedName>
        <fullName evidence="2">Uncharacterized protein</fullName>
    </submittedName>
</protein>
<keyword evidence="3" id="KW-1185">Reference proteome</keyword>
<name>A0AAC9PQ47_9PSEU</name>
<feature type="transmembrane region" description="Helical" evidence="1">
    <location>
        <begin position="21"/>
        <end position="40"/>
    </location>
</feature>
<evidence type="ECO:0000256" key="1">
    <source>
        <dbReference type="SAM" id="Phobius"/>
    </source>
</evidence>
<dbReference type="Proteomes" id="UP000185511">
    <property type="component" value="Chromosome"/>
</dbReference>
<gene>
    <name evidence="2" type="ORF">UA74_02450</name>
</gene>
<dbReference type="EMBL" id="CP016076">
    <property type="protein sequence ID" value="APU12577.1"/>
    <property type="molecule type" value="Genomic_DNA"/>
</dbReference>
<dbReference type="KEGG" id="acad:UA74_02450"/>
<proteinExistence type="predicted"/>